<dbReference type="InterPro" id="IPR036388">
    <property type="entry name" value="WH-like_DNA-bd_sf"/>
</dbReference>
<reference evidence="6 7" key="1">
    <citation type="submission" date="2019-06" db="EMBL/GenBank/DDBJ databases">
        <title>Whole genome shotgun sequence of Streptomyces cacaoi subsp. cacaoi NBRC 12748.</title>
        <authorList>
            <person name="Hosoyama A."/>
            <person name="Uohara A."/>
            <person name="Ohji S."/>
            <person name="Ichikawa N."/>
        </authorList>
    </citation>
    <scope>NUCLEOTIDE SEQUENCE [LARGE SCALE GENOMIC DNA]</scope>
    <source>
        <strain evidence="6 7">NBRC 12748</strain>
    </source>
</reference>
<dbReference type="GO" id="GO:0003700">
    <property type="term" value="F:DNA-binding transcription factor activity"/>
    <property type="evidence" value="ECO:0007669"/>
    <property type="project" value="InterPro"/>
</dbReference>
<keyword evidence="1" id="KW-0805">Transcription regulation</keyword>
<keyword evidence="2" id="KW-0238">DNA-binding</keyword>
<feature type="domain" description="HTH gntR-type" evidence="5">
    <location>
        <begin position="9"/>
        <end position="76"/>
    </location>
</feature>
<dbReference type="InterPro" id="IPR000524">
    <property type="entry name" value="Tscrpt_reg_HTH_GntR"/>
</dbReference>
<feature type="coiled-coil region" evidence="4">
    <location>
        <begin position="101"/>
        <end position="128"/>
    </location>
</feature>
<accession>A0A4Y3QWS9</accession>
<gene>
    <name evidence="6" type="ORF">SCA03_16040</name>
</gene>
<evidence type="ECO:0000313" key="6">
    <source>
        <dbReference type="EMBL" id="GEB49053.1"/>
    </source>
</evidence>
<dbReference type="SUPFAM" id="SSF48008">
    <property type="entry name" value="GntR ligand-binding domain-like"/>
    <property type="match status" value="1"/>
</dbReference>
<dbReference type="PANTHER" id="PTHR43537">
    <property type="entry name" value="TRANSCRIPTIONAL REGULATOR, GNTR FAMILY"/>
    <property type="match status" value="1"/>
</dbReference>
<evidence type="ECO:0000256" key="4">
    <source>
        <dbReference type="SAM" id="Coils"/>
    </source>
</evidence>
<dbReference type="Pfam" id="PF07729">
    <property type="entry name" value="FCD"/>
    <property type="match status" value="1"/>
</dbReference>
<dbReference type="AlphaFoldDB" id="A0A4Y3QWS9"/>
<keyword evidence="7" id="KW-1185">Reference proteome</keyword>
<dbReference type="Proteomes" id="UP000319210">
    <property type="component" value="Unassembled WGS sequence"/>
</dbReference>
<dbReference type="InterPro" id="IPR011711">
    <property type="entry name" value="GntR_C"/>
</dbReference>
<evidence type="ECO:0000313" key="7">
    <source>
        <dbReference type="Proteomes" id="UP000319210"/>
    </source>
</evidence>
<protein>
    <submittedName>
        <fullName evidence="6">GntR family transcriptional regulator</fullName>
    </submittedName>
</protein>
<dbReference type="SUPFAM" id="SSF46785">
    <property type="entry name" value="Winged helix' DNA-binding domain"/>
    <property type="match status" value="1"/>
</dbReference>
<dbReference type="InterPro" id="IPR036390">
    <property type="entry name" value="WH_DNA-bd_sf"/>
</dbReference>
<dbReference type="PANTHER" id="PTHR43537:SF24">
    <property type="entry name" value="GLUCONATE OPERON TRANSCRIPTIONAL REPRESSOR"/>
    <property type="match status" value="1"/>
</dbReference>
<dbReference type="Gene3D" id="1.10.10.10">
    <property type="entry name" value="Winged helix-like DNA-binding domain superfamily/Winged helix DNA-binding domain"/>
    <property type="match status" value="1"/>
</dbReference>
<dbReference type="GO" id="GO:0003677">
    <property type="term" value="F:DNA binding"/>
    <property type="evidence" value="ECO:0007669"/>
    <property type="project" value="UniProtKB-KW"/>
</dbReference>
<keyword evidence="3" id="KW-0804">Transcription</keyword>
<sequence length="227" mass="24889">MADGREAESSAAQRAYAEITERMASGELRPGIWLREESLATSMGISRTPVREALRKLNSEGLVRIERYRGAQVVAWSREQVAEIYGLRAVIEGYVAAVAAQNVTESTLSRLEANLAEYERTLAEGGAAARQRAAGLNNDFHAMLLEATGNSALIHLLTGVLGLPLVRRTFLRYSPRDLARSAEHHRELIEALQRGDATSAEMIMKVHIRAAQQAALEQQERDAPADG</sequence>
<evidence type="ECO:0000256" key="1">
    <source>
        <dbReference type="ARBA" id="ARBA00023015"/>
    </source>
</evidence>
<dbReference type="PRINTS" id="PR00035">
    <property type="entry name" value="HTHGNTR"/>
</dbReference>
<dbReference type="InterPro" id="IPR008920">
    <property type="entry name" value="TF_FadR/GntR_C"/>
</dbReference>
<dbReference type="SMART" id="SM00895">
    <property type="entry name" value="FCD"/>
    <property type="match status" value="1"/>
</dbReference>
<dbReference type="SMART" id="SM00345">
    <property type="entry name" value="HTH_GNTR"/>
    <property type="match status" value="1"/>
</dbReference>
<keyword evidence="4" id="KW-0175">Coiled coil</keyword>
<evidence type="ECO:0000256" key="3">
    <source>
        <dbReference type="ARBA" id="ARBA00023163"/>
    </source>
</evidence>
<dbReference type="Pfam" id="PF00392">
    <property type="entry name" value="GntR"/>
    <property type="match status" value="1"/>
</dbReference>
<proteinExistence type="predicted"/>
<evidence type="ECO:0000259" key="5">
    <source>
        <dbReference type="PROSITE" id="PS50949"/>
    </source>
</evidence>
<dbReference type="EMBL" id="BJMM01000006">
    <property type="protein sequence ID" value="GEB49053.1"/>
    <property type="molecule type" value="Genomic_DNA"/>
</dbReference>
<comment type="caution">
    <text evidence="6">The sequence shown here is derived from an EMBL/GenBank/DDBJ whole genome shotgun (WGS) entry which is preliminary data.</text>
</comment>
<dbReference type="Gene3D" id="1.20.120.530">
    <property type="entry name" value="GntR ligand-binding domain-like"/>
    <property type="match status" value="1"/>
</dbReference>
<dbReference type="RefSeq" id="WP_158102313.1">
    <property type="nucleotide sequence ID" value="NZ_BJMM01000006.1"/>
</dbReference>
<dbReference type="PROSITE" id="PS50949">
    <property type="entry name" value="HTH_GNTR"/>
    <property type="match status" value="1"/>
</dbReference>
<name>A0A4Y3QWS9_STRCI</name>
<evidence type="ECO:0000256" key="2">
    <source>
        <dbReference type="ARBA" id="ARBA00023125"/>
    </source>
</evidence>
<organism evidence="6 7">
    <name type="scientific">Streptomyces cacaoi</name>
    <dbReference type="NCBI Taxonomy" id="1898"/>
    <lineage>
        <taxon>Bacteria</taxon>
        <taxon>Bacillati</taxon>
        <taxon>Actinomycetota</taxon>
        <taxon>Actinomycetes</taxon>
        <taxon>Kitasatosporales</taxon>
        <taxon>Streptomycetaceae</taxon>
        <taxon>Streptomyces</taxon>
    </lineage>
</organism>